<protein>
    <submittedName>
        <fullName evidence="3">Barstar, RNAse (Barnase) inhibitor</fullName>
    </submittedName>
</protein>
<evidence type="ECO:0000256" key="1">
    <source>
        <dbReference type="ARBA" id="ARBA00006845"/>
    </source>
</evidence>
<dbReference type="STRING" id="65499.SAMN04488000_115183"/>
<dbReference type="Gene3D" id="3.30.370.10">
    <property type="entry name" value="Barstar-like"/>
    <property type="match status" value="1"/>
</dbReference>
<dbReference type="SUPFAM" id="SSF52038">
    <property type="entry name" value="Barstar-related"/>
    <property type="match status" value="1"/>
</dbReference>
<comment type="similarity">
    <text evidence="1">Belongs to the barstar family.</text>
</comment>
<dbReference type="InterPro" id="IPR035905">
    <property type="entry name" value="Barstar-like_sf"/>
</dbReference>
<evidence type="ECO:0000313" key="3">
    <source>
        <dbReference type="EMBL" id="SES07233.1"/>
    </source>
</evidence>
<dbReference type="Pfam" id="PF01337">
    <property type="entry name" value="Barstar"/>
    <property type="match status" value="1"/>
</dbReference>
<sequence>MGKAPCRFDGGTGPSRLLGVRLFGYEVVHWYETDDDEVVEVVTRAVDVDGLFTDPLPVPRERVVLRGCPPGFADLTGDFAIEVCTDDEVQWWDLTGLVVHGTVQDGDRVDVVASAAVRLDDAGSAFGPVPRHLLFRDDEQLGEFLGADGFPRPWYGHEWPPVTLIGAEHPERVRPARQRSHLHDHGTRLHALDRHGRVVAAVPIALDTASVTPSVLGDGLFDVVLDQPATRNPPRWRDRPAPSARAVWDLWRDGVPAERNLWVPFDDDGREAWGDLTLVARGKFGTDEVGGVYTLDGRHVTDGRSLHLAMCEALVGPGGYFGREYNAFRDCLSGGWGVRPGFTLVWNDAQVARNAIPGYLRDVVELLESFGVTVELKSSTPDAHEGET</sequence>
<organism evidence="3 4">
    <name type="scientific">Lentzea albida</name>
    <dbReference type="NCBI Taxonomy" id="65499"/>
    <lineage>
        <taxon>Bacteria</taxon>
        <taxon>Bacillati</taxon>
        <taxon>Actinomycetota</taxon>
        <taxon>Actinomycetes</taxon>
        <taxon>Pseudonocardiales</taxon>
        <taxon>Pseudonocardiaceae</taxon>
        <taxon>Lentzea</taxon>
    </lineage>
</organism>
<dbReference type="RefSeq" id="WP_177230015.1">
    <property type="nucleotide sequence ID" value="NZ_FOFV01000015.1"/>
</dbReference>
<dbReference type="AlphaFoldDB" id="A0A1H9UDT5"/>
<evidence type="ECO:0000313" key="4">
    <source>
        <dbReference type="Proteomes" id="UP000199503"/>
    </source>
</evidence>
<dbReference type="InterPro" id="IPR000468">
    <property type="entry name" value="Barstar"/>
</dbReference>
<dbReference type="Proteomes" id="UP000199503">
    <property type="component" value="Unassembled WGS sequence"/>
</dbReference>
<keyword evidence="4" id="KW-1185">Reference proteome</keyword>
<dbReference type="EMBL" id="FOFV01000015">
    <property type="protein sequence ID" value="SES07233.1"/>
    <property type="molecule type" value="Genomic_DNA"/>
</dbReference>
<accession>A0A1H9UDT5</accession>
<evidence type="ECO:0000259" key="2">
    <source>
        <dbReference type="Pfam" id="PF01337"/>
    </source>
</evidence>
<name>A0A1H9UDT5_9PSEU</name>
<feature type="domain" description="Barstar (barnase inhibitor)" evidence="2">
    <location>
        <begin position="293"/>
        <end position="369"/>
    </location>
</feature>
<proteinExistence type="inferred from homology"/>
<reference evidence="4" key="1">
    <citation type="submission" date="2016-10" db="EMBL/GenBank/DDBJ databases">
        <authorList>
            <person name="Varghese N."/>
            <person name="Submissions S."/>
        </authorList>
    </citation>
    <scope>NUCLEOTIDE SEQUENCE [LARGE SCALE GENOMIC DNA]</scope>
    <source>
        <strain evidence="4">DSM 44437</strain>
    </source>
</reference>
<gene>
    <name evidence="3" type="ORF">SAMN04488000_115183</name>
</gene>